<comment type="caution">
    <text evidence="1">The sequence shown here is derived from an EMBL/GenBank/DDBJ whole genome shotgun (WGS) entry which is preliminary data.</text>
</comment>
<dbReference type="Gramene" id="PRQ58384">
    <property type="protein sequence ID" value="PRQ58384"/>
    <property type="gene ID" value="RchiOBHm_Chr1g0358741"/>
</dbReference>
<dbReference type="AlphaFoldDB" id="A0A2P6SI78"/>
<reference evidence="1 2" key="1">
    <citation type="journal article" date="2018" name="Nat. Genet.">
        <title>The Rosa genome provides new insights in the design of modern roses.</title>
        <authorList>
            <person name="Bendahmane M."/>
        </authorList>
    </citation>
    <scope>NUCLEOTIDE SEQUENCE [LARGE SCALE GENOMIC DNA]</scope>
    <source>
        <strain evidence="2">cv. Old Blush</strain>
    </source>
</reference>
<name>A0A2P6SI78_ROSCH</name>
<dbReference type="Proteomes" id="UP000238479">
    <property type="component" value="Chromosome 1"/>
</dbReference>
<evidence type="ECO:0000313" key="1">
    <source>
        <dbReference type="EMBL" id="PRQ58384.1"/>
    </source>
</evidence>
<accession>A0A2P6SI78</accession>
<organism evidence="1 2">
    <name type="scientific">Rosa chinensis</name>
    <name type="common">China rose</name>
    <dbReference type="NCBI Taxonomy" id="74649"/>
    <lineage>
        <taxon>Eukaryota</taxon>
        <taxon>Viridiplantae</taxon>
        <taxon>Streptophyta</taxon>
        <taxon>Embryophyta</taxon>
        <taxon>Tracheophyta</taxon>
        <taxon>Spermatophyta</taxon>
        <taxon>Magnoliopsida</taxon>
        <taxon>eudicotyledons</taxon>
        <taxon>Gunneridae</taxon>
        <taxon>Pentapetalae</taxon>
        <taxon>rosids</taxon>
        <taxon>fabids</taxon>
        <taxon>Rosales</taxon>
        <taxon>Rosaceae</taxon>
        <taxon>Rosoideae</taxon>
        <taxon>Rosoideae incertae sedis</taxon>
        <taxon>Rosa</taxon>
    </lineage>
</organism>
<keyword evidence="2" id="KW-1185">Reference proteome</keyword>
<proteinExistence type="predicted"/>
<protein>
    <submittedName>
        <fullName evidence="1">Uncharacterized protein</fullName>
    </submittedName>
</protein>
<gene>
    <name evidence="1" type="ORF">RchiOBHm_Chr1g0358741</name>
</gene>
<evidence type="ECO:0000313" key="2">
    <source>
        <dbReference type="Proteomes" id="UP000238479"/>
    </source>
</evidence>
<sequence length="89" mass="10031">MADLFWVVLRSNTGRAPPKTGLPYSARQLGLSKVFVLGGMGLVNIFSMKLSCFSCQINTKNNGRFDYLESQESHDLWEEFHSNFVDPDA</sequence>
<dbReference type="EMBL" id="PDCK01000039">
    <property type="protein sequence ID" value="PRQ58384.1"/>
    <property type="molecule type" value="Genomic_DNA"/>
</dbReference>